<dbReference type="PRINTS" id="PR00502">
    <property type="entry name" value="NUDIXFAMILY"/>
</dbReference>
<proteinExistence type="predicted"/>
<evidence type="ECO:0000259" key="3">
    <source>
        <dbReference type="PROSITE" id="PS51462"/>
    </source>
</evidence>
<feature type="domain" description="Nudix hydrolase" evidence="3">
    <location>
        <begin position="3"/>
        <end position="146"/>
    </location>
</feature>
<dbReference type="SUPFAM" id="SSF55811">
    <property type="entry name" value="Nudix"/>
    <property type="match status" value="1"/>
</dbReference>
<comment type="caution">
    <text evidence="4">The sequence shown here is derived from an EMBL/GenBank/DDBJ whole genome shotgun (WGS) entry which is preliminary data.</text>
</comment>
<accession>A0A3A4NZG4</accession>
<protein>
    <submittedName>
        <fullName evidence="4">NUDIX hydrolase</fullName>
    </submittedName>
</protein>
<gene>
    <name evidence="4" type="ORF">C4520_10590</name>
</gene>
<reference evidence="4 5" key="1">
    <citation type="journal article" date="2017" name="ISME J.">
        <title>Energy and carbon metabolisms in a deep terrestrial subsurface fluid microbial community.</title>
        <authorList>
            <person name="Momper L."/>
            <person name="Jungbluth S.P."/>
            <person name="Lee M.D."/>
            <person name="Amend J.P."/>
        </authorList>
    </citation>
    <scope>NUCLEOTIDE SEQUENCE [LARGE SCALE GENOMIC DNA]</scope>
    <source>
        <strain evidence="4">SURF_5</strain>
    </source>
</reference>
<dbReference type="EMBL" id="QZKU01000071">
    <property type="protein sequence ID" value="RJP20991.1"/>
    <property type="molecule type" value="Genomic_DNA"/>
</dbReference>
<dbReference type="PANTHER" id="PTHR43046:SF16">
    <property type="entry name" value="ADP-RIBOSE PYROPHOSPHATASE YJHB-RELATED"/>
    <property type="match status" value="1"/>
</dbReference>
<dbReference type="Proteomes" id="UP000265882">
    <property type="component" value="Unassembled WGS sequence"/>
</dbReference>
<dbReference type="PROSITE" id="PS51462">
    <property type="entry name" value="NUDIX"/>
    <property type="match status" value="1"/>
</dbReference>
<comment type="cofactor">
    <cofactor evidence="1">
        <name>Mg(2+)</name>
        <dbReference type="ChEBI" id="CHEBI:18420"/>
    </cofactor>
</comment>
<organism evidence="4 5">
    <name type="scientific">Abyssobacteria bacterium (strain SURF_5)</name>
    <dbReference type="NCBI Taxonomy" id="2093360"/>
    <lineage>
        <taxon>Bacteria</taxon>
        <taxon>Pseudomonadati</taxon>
        <taxon>Candidatus Hydrogenedentota</taxon>
        <taxon>Candidatus Abyssobacteria</taxon>
    </lineage>
</organism>
<evidence type="ECO:0000256" key="1">
    <source>
        <dbReference type="ARBA" id="ARBA00001946"/>
    </source>
</evidence>
<evidence type="ECO:0000256" key="2">
    <source>
        <dbReference type="ARBA" id="ARBA00022801"/>
    </source>
</evidence>
<name>A0A3A4NZG4_ABYX5</name>
<dbReference type="AlphaFoldDB" id="A0A3A4NZG4"/>
<dbReference type="InterPro" id="IPR000086">
    <property type="entry name" value="NUDIX_hydrolase_dom"/>
</dbReference>
<dbReference type="GO" id="GO:0016787">
    <property type="term" value="F:hydrolase activity"/>
    <property type="evidence" value="ECO:0007669"/>
    <property type="project" value="UniProtKB-KW"/>
</dbReference>
<dbReference type="PANTHER" id="PTHR43046">
    <property type="entry name" value="GDP-MANNOSE MANNOSYL HYDROLASE"/>
    <property type="match status" value="1"/>
</dbReference>
<dbReference type="InterPro" id="IPR015797">
    <property type="entry name" value="NUDIX_hydrolase-like_dom_sf"/>
</dbReference>
<evidence type="ECO:0000313" key="4">
    <source>
        <dbReference type="EMBL" id="RJP20991.1"/>
    </source>
</evidence>
<dbReference type="Pfam" id="PF00293">
    <property type="entry name" value="NUDIX"/>
    <property type="match status" value="1"/>
</dbReference>
<sequence>MVNLRIRVGAVCRQDDDLLLVEHEKDGRRYFLLPGGGMRQGEPAEEAVVREVYEETSIRVRTKRLISVCESLAPDQERHIVHFLYETEYVCGEPGVSQDPRVRRSLFTPISSLDRIELRPPVQHWLRERLLDGFSKDLEHLGALWV</sequence>
<evidence type="ECO:0000313" key="5">
    <source>
        <dbReference type="Proteomes" id="UP000265882"/>
    </source>
</evidence>
<keyword evidence="2 4" id="KW-0378">Hydrolase</keyword>
<dbReference type="InterPro" id="IPR020476">
    <property type="entry name" value="Nudix_hydrolase"/>
</dbReference>
<dbReference type="Gene3D" id="3.90.79.10">
    <property type="entry name" value="Nucleoside Triphosphate Pyrophosphohydrolase"/>
    <property type="match status" value="1"/>
</dbReference>